<dbReference type="EMBL" id="LIDN01000193">
    <property type="protein sequence ID" value="KRP32892.1"/>
    <property type="molecule type" value="Genomic_DNA"/>
</dbReference>
<evidence type="ECO:0000256" key="1">
    <source>
        <dbReference type="ARBA" id="ARBA00009820"/>
    </source>
</evidence>
<evidence type="ECO:0000256" key="2">
    <source>
        <dbReference type="SAM" id="SignalP"/>
    </source>
</evidence>
<dbReference type="PANTHER" id="PTHR36842:SF1">
    <property type="entry name" value="PROTEIN TOLB"/>
    <property type="match status" value="1"/>
</dbReference>
<gene>
    <name evidence="3" type="ORF">ABS33_05615</name>
</gene>
<protein>
    <recommendedName>
        <fullName evidence="5">Biopolymer transporter Tol</fullName>
    </recommendedName>
</protein>
<dbReference type="PANTHER" id="PTHR36842">
    <property type="entry name" value="PROTEIN TOLB HOMOLOG"/>
    <property type="match status" value="1"/>
</dbReference>
<evidence type="ECO:0000313" key="3">
    <source>
        <dbReference type="EMBL" id="KRP32892.1"/>
    </source>
</evidence>
<keyword evidence="2" id="KW-0732">Signal</keyword>
<dbReference type="Gene3D" id="2.120.10.30">
    <property type="entry name" value="TolB, C-terminal domain"/>
    <property type="match status" value="1"/>
</dbReference>
<evidence type="ECO:0008006" key="5">
    <source>
        <dbReference type="Google" id="ProtNLM"/>
    </source>
</evidence>
<comment type="similarity">
    <text evidence="1">Belongs to the TolB family.</text>
</comment>
<organism evidence="3 4">
    <name type="scientific">Verrucomicrobia subdivision 6 bacterium BACL9 MAG-120924-bin69</name>
    <dbReference type="NCBI Taxonomy" id="1655635"/>
    <lineage>
        <taxon>Bacteria</taxon>
        <taxon>Pseudomonadati</taxon>
        <taxon>Verrucomicrobiota</taxon>
        <taxon>Verrucomicrobiia</taxon>
        <taxon>Verrucomicrobiales</taxon>
        <taxon>Verrucomicrobia subdivision 6</taxon>
    </lineage>
</organism>
<feature type="signal peptide" evidence="2">
    <location>
        <begin position="1"/>
        <end position="23"/>
    </location>
</feature>
<dbReference type="InterPro" id="IPR011659">
    <property type="entry name" value="WD40"/>
</dbReference>
<dbReference type="AlphaFoldDB" id="A0A0R2XET7"/>
<dbReference type="InterPro" id="IPR011042">
    <property type="entry name" value="6-blade_b-propeller_TolB-like"/>
</dbReference>
<feature type="chain" id="PRO_5006427789" description="Biopolymer transporter Tol" evidence="2">
    <location>
        <begin position="24"/>
        <end position="393"/>
    </location>
</feature>
<proteinExistence type="inferred from homology"/>
<sequence length="393" mass="41119">MLLAHAMNNALPALLLFPSLLLAQTAAPVIVIEQTRKVDVAISPISGAQGPAITKVLQNDLERSGACRIVDPASASFTLSGTLTPSGLAGRATPKTGGAPLVDSSFSGDARRAAHQFADAFVEALTGTPGFASSRITFASASGGKKTKVKEIYLSDIDGANARQLTQDSALGYCPKFSPDGTKIAYSSDKSGYRDTYVIDLNSKKRSIVAQFPGQNTGATFSPDGSTLALSLSKFGNPEICTLPASGGSPTRLTQTRGTDCSPTWSPDGTKIAYVSDERGSPGIYLIPATGGTPEKLNTESSYTTEPDWSPDGKKIAYSITSGGGQIGVYDIDSKKARIVSRGSGLESPSWTRNSRHLVCSQNGTLVLLDSLTGEAIKIPYNLSTNTEPNTTR</sequence>
<evidence type="ECO:0000313" key="4">
    <source>
        <dbReference type="Proteomes" id="UP000051220"/>
    </source>
</evidence>
<name>A0A0R2XET7_9BACT</name>
<dbReference type="SUPFAM" id="SSF69304">
    <property type="entry name" value="Tricorn protease N-terminal domain"/>
    <property type="match status" value="1"/>
</dbReference>
<comment type="caution">
    <text evidence="3">The sequence shown here is derived from an EMBL/GenBank/DDBJ whole genome shotgun (WGS) entry which is preliminary data.</text>
</comment>
<reference evidence="3 4" key="1">
    <citation type="submission" date="2015-10" db="EMBL/GenBank/DDBJ databases">
        <title>Metagenome-Assembled Genomes uncover a global brackish microbiome.</title>
        <authorList>
            <person name="Hugerth L.W."/>
            <person name="Larsson J."/>
            <person name="Alneberg J."/>
            <person name="Lindh M.V."/>
            <person name="Legrand C."/>
            <person name="Pinhassi J."/>
            <person name="Andersson A.F."/>
        </authorList>
    </citation>
    <scope>NUCLEOTIDE SEQUENCE [LARGE SCALE GENOMIC DNA]</scope>
    <source>
        <strain evidence="3">BACL9 MAG-120924-bin69</strain>
    </source>
</reference>
<dbReference type="Pfam" id="PF07676">
    <property type="entry name" value="PD40"/>
    <property type="match status" value="4"/>
</dbReference>
<dbReference type="SUPFAM" id="SSF52964">
    <property type="entry name" value="TolB, N-terminal domain"/>
    <property type="match status" value="1"/>
</dbReference>
<accession>A0A0R2XET7</accession>
<dbReference type="Proteomes" id="UP000051220">
    <property type="component" value="Unassembled WGS sequence"/>
</dbReference>